<gene>
    <name evidence="1" type="ORF">JHW45_11420</name>
</gene>
<evidence type="ECO:0008006" key="3">
    <source>
        <dbReference type="Google" id="ProtNLM"/>
    </source>
</evidence>
<keyword evidence="2" id="KW-1185">Reference proteome</keyword>
<dbReference type="RefSeq" id="WP_272857803.1">
    <property type="nucleotide sequence ID" value="NZ_CP067134.1"/>
</dbReference>
<accession>A0ABY7SRP3</accession>
<protein>
    <recommendedName>
        <fullName evidence="3">Rv0623-like transcription factor</fullName>
    </recommendedName>
</protein>
<name>A0ABY7SRP3_9RHOB</name>
<organism evidence="1 2">
    <name type="scientific">Paracoccus stylophorae</name>
    <dbReference type="NCBI Taxonomy" id="659350"/>
    <lineage>
        <taxon>Bacteria</taxon>
        <taxon>Pseudomonadati</taxon>
        <taxon>Pseudomonadota</taxon>
        <taxon>Alphaproteobacteria</taxon>
        <taxon>Rhodobacterales</taxon>
        <taxon>Paracoccaceae</taxon>
        <taxon>Paracoccus</taxon>
    </lineage>
</organism>
<proteinExistence type="predicted"/>
<sequence length="94" mass="10363">MASTDPSPVTQWRKRRQRQGFVRVEVQVRKEDAGLVRDVATALGDPAREAETRALLREKIASARAGGLKALLAAAPLEGIEIDRPRDFGRETVL</sequence>
<evidence type="ECO:0000313" key="1">
    <source>
        <dbReference type="EMBL" id="WCR09705.1"/>
    </source>
</evidence>
<reference evidence="1 2" key="1">
    <citation type="submission" date="2021-01" db="EMBL/GenBank/DDBJ databases">
        <title>Biogeographic distribution of Paracoccus.</title>
        <authorList>
            <person name="Hollensteiner J."/>
            <person name="Leineberger J."/>
            <person name="Brinkhoff T."/>
            <person name="Daniel R."/>
        </authorList>
    </citation>
    <scope>NUCLEOTIDE SEQUENCE [LARGE SCALE GENOMIC DNA]</scope>
    <source>
        <strain evidence="1 2">LMG25392</strain>
    </source>
</reference>
<dbReference type="EMBL" id="CP067134">
    <property type="protein sequence ID" value="WCR09705.1"/>
    <property type="molecule type" value="Genomic_DNA"/>
</dbReference>
<evidence type="ECO:0000313" key="2">
    <source>
        <dbReference type="Proteomes" id="UP001218412"/>
    </source>
</evidence>
<dbReference type="Proteomes" id="UP001218412">
    <property type="component" value="Chromosome"/>
</dbReference>